<feature type="domain" description="Glucagon / GIP / secretin / VIP family" evidence="4">
    <location>
        <begin position="137"/>
        <end position="159"/>
    </location>
</feature>
<evidence type="ECO:0000259" key="4">
    <source>
        <dbReference type="PROSITE" id="PS00260"/>
    </source>
</evidence>
<comment type="subcellular location">
    <subcellularLocation>
        <location evidence="1">Secreted</location>
    </subcellularLocation>
</comment>
<comment type="caution">
    <text evidence="5">The sequence shown here is derived from an EMBL/GenBank/DDBJ whole genome shotgun (WGS) entry which is preliminary data.</text>
</comment>
<dbReference type="SMART" id="SM00070">
    <property type="entry name" value="GLUCA"/>
    <property type="match status" value="1"/>
</dbReference>
<sequence>MSSCLLPDSGVGAGKGPKLRRLWGASVPQCTSVTAGGDLSECITAPCTGPPEVYTPGVATAFRLPINSQRGEILQVNILESKQGICSKMCLPFWSMFMLMLCAKTLEVVIEDQARHSRWQTLKVEDGHTTYHYLKRHSDGTFTNDLTNQLDLLKAKDFVAWLASTKRESQQKRGLQEDRMKTGELVTLLNQAWEWS</sequence>
<dbReference type="InterPro" id="IPR015550">
    <property type="entry name" value="Glucagon"/>
</dbReference>
<keyword evidence="6" id="KW-1185">Reference proteome</keyword>
<organism evidence="5 6">
    <name type="scientific">Alosa alosa</name>
    <name type="common">allis shad</name>
    <dbReference type="NCBI Taxonomy" id="278164"/>
    <lineage>
        <taxon>Eukaryota</taxon>
        <taxon>Metazoa</taxon>
        <taxon>Chordata</taxon>
        <taxon>Craniata</taxon>
        <taxon>Vertebrata</taxon>
        <taxon>Euteleostomi</taxon>
        <taxon>Actinopterygii</taxon>
        <taxon>Neopterygii</taxon>
        <taxon>Teleostei</taxon>
        <taxon>Clupei</taxon>
        <taxon>Clupeiformes</taxon>
        <taxon>Clupeoidei</taxon>
        <taxon>Clupeidae</taxon>
        <taxon>Alosa</taxon>
    </lineage>
</organism>
<evidence type="ECO:0000256" key="2">
    <source>
        <dbReference type="ARBA" id="ARBA00008369"/>
    </source>
</evidence>
<dbReference type="GO" id="GO:0035774">
    <property type="term" value="P:positive regulation of insulin secretion involved in cellular response to glucose stimulus"/>
    <property type="evidence" value="ECO:0007669"/>
    <property type="project" value="TreeGrafter"/>
</dbReference>
<dbReference type="GO" id="GO:0010737">
    <property type="term" value="P:protein kinase A signaling"/>
    <property type="evidence" value="ECO:0007669"/>
    <property type="project" value="TreeGrafter"/>
</dbReference>
<dbReference type="EMBL" id="JADWDJ010000004">
    <property type="protein sequence ID" value="KAG5282416.1"/>
    <property type="molecule type" value="Genomic_DNA"/>
</dbReference>
<evidence type="ECO:0000256" key="3">
    <source>
        <dbReference type="ARBA" id="ARBA00022525"/>
    </source>
</evidence>
<accession>A0AAV6HAG1</accession>
<dbReference type="AlphaFoldDB" id="A0AAV6HAG1"/>
<reference evidence="5" key="1">
    <citation type="submission" date="2020-10" db="EMBL/GenBank/DDBJ databases">
        <title>Chromosome-scale genome assembly of the Allis shad, Alosa alosa.</title>
        <authorList>
            <person name="Margot Z."/>
            <person name="Christophe K."/>
            <person name="Cabau C."/>
            <person name="Louis A."/>
            <person name="Berthelot C."/>
            <person name="Parey E."/>
            <person name="Roest Crollius H."/>
            <person name="Montfort J."/>
            <person name="Robinson-Rechavi M."/>
            <person name="Bucao C."/>
            <person name="Bouchez O."/>
            <person name="Gislard M."/>
            <person name="Lluch J."/>
            <person name="Milhes M."/>
            <person name="Lampietro C."/>
            <person name="Lopez Roques C."/>
            <person name="Donnadieu C."/>
            <person name="Braasch I."/>
            <person name="Desvignes T."/>
            <person name="Postlethwait J."/>
            <person name="Bobe J."/>
            <person name="Guiguen Y."/>
        </authorList>
    </citation>
    <scope>NUCLEOTIDE SEQUENCE</scope>
    <source>
        <strain evidence="5">M-15738</strain>
        <tissue evidence="5">Blood</tissue>
    </source>
</reference>
<proteinExistence type="inferred from homology"/>
<protein>
    <recommendedName>
        <fullName evidence="4">Glucagon / GIP / secretin / VIP family domain-containing protein</fullName>
    </recommendedName>
</protein>
<evidence type="ECO:0000256" key="1">
    <source>
        <dbReference type="ARBA" id="ARBA00004613"/>
    </source>
</evidence>
<evidence type="ECO:0000313" key="5">
    <source>
        <dbReference type="EMBL" id="KAG5282416.1"/>
    </source>
</evidence>
<dbReference type="Proteomes" id="UP000823561">
    <property type="component" value="Chromosome 4"/>
</dbReference>
<dbReference type="GO" id="GO:0005615">
    <property type="term" value="C:extracellular space"/>
    <property type="evidence" value="ECO:0007669"/>
    <property type="project" value="TreeGrafter"/>
</dbReference>
<dbReference type="GO" id="GO:0031769">
    <property type="term" value="F:glucagon receptor binding"/>
    <property type="evidence" value="ECO:0007669"/>
    <property type="project" value="TreeGrafter"/>
</dbReference>
<dbReference type="GO" id="GO:0005179">
    <property type="term" value="F:hormone activity"/>
    <property type="evidence" value="ECO:0007669"/>
    <property type="project" value="InterPro"/>
</dbReference>
<dbReference type="GO" id="GO:0007188">
    <property type="term" value="P:adenylate cyclase-modulating G protein-coupled receptor signaling pathway"/>
    <property type="evidence" value="ECO:0007669"/>
    <property type="project" value="TreeGrafter"/>
</dbReference>
<dbReference type="Gene3D" id="6.10.250.590">
    <property type="match status" value="1"/>
</dbReference>
<keyword evidence="3" id="KW-0964">Secreted</keyword>
<dbReference type="Pfam" id="PF00123">
    <property type="entry name" value="Hormone_2"/>
    <property type="match status" value="1"/>
</dbReference>
<comment type="similarity">
    <text evidence="2">Belongs to the glucagon family.</text>
</comment>
<dbReference type="PROSITE" id="PS00260">
    <property type="entry name" value="GLUCAGON"/>
    <property type="match status" value="1"/>
</dbReference>
<name>A0AAV6HAG1_9TELE</name>
<evidence type="ECO:0000313" key="6">
    <source>
        <dbReference type="Proteomes" id="UP000823561"/>
    </source>
</evidence>
<gene>
    <name evidence="5" type="ORF">AALO_G00055750</name>
</gene>
<dbReference type="InterPro" id="IPR000532">
    <property type="entry name" value="Glucagon_GIP_secretin_VIP"/>
</dbReference>
<dbReference type="PANTHER" id="PTHR11418:SF0">
    <property type="entry name" value="PRO-GLUCAGON"/>
    <property type="match status" value="1"/>
</dbReference>
<dbReference type="GO" id="GO:0043066">
    <property type="term" value="P:negative regulation of apoptotic process"/>
    <property type="evidence" value="ECO:0007669"/>
    <property type="project" value="TreeGrafter"/>
</dbReference>
<dbReference type="PANTHER" id="PTHR11418">
    <property type="entry name" value="GLUCAGON"/>
    <property type="match status" value="1"/>
</dbReference>